<keyword evidence="1" id="KW-0472">Membrane</keyword>
<organism evidence="2 3">
    <name type="scientific">Piscinibacterium candidicorallinum</name>
    <dbReference type="NCBI Taxonomy" id="1793872"/>
    <lineage>
        <taxon>Bacteria</taxon>
        <taxon>Pseudomonadati</taxon>
        <taxon>Pseudomonadota</taxon>
        <taxon>Betaproteobacteria</taxon>
        <taxon>Burkholderiales</taxon>
        <taxon>Piscinibacterium</taxon>
    </lineage>
</organism>
<protein>
    <recommendedName>
        <fullName evidence="4">DUF1049 domain-containing protein</fullName>
    </recommendedName>
</protein>
<evidence type="ECO:0000313" key="3">
    <source>
        <dbReference type="Proteomes" id="UP001595556"/>
    </source>
</evidence>
<feature type="transmembrane region" description="Helical" evidence="1">
    <location>
        <begin position="71"/>
        <end position="92"/>
    </location>
</feature>
<keyword evidence="3" id="KW-1185">Reference proteome</keyword>
<name>A0ABV7H4E1_9BURK</name>
<evidence type="ECO:0008006" key="4">
    <source>
        <dbReference type="Google" id="ProtNLM"/>
    </source>
</evidence>
<feature type="transmembrane region" description="Helical" evidence="1">
    <location>
        <begin position="46"/>
        <end position="65"/>
    </location>
</feature>
<accession>A0ABV7H4E1</accession>
<gene>
    <name evidence="2" type="ORF">ACFOEN_14220</name>
</gene>
<evidence type="ECO:0000313" key="2">
    <source>
        <dbReference type="EMBL" id="MFC3148784.1"/>
    </source>
</evidence>
<comment type="caution">
    <text evidence="2">The sequence shown here is derived from an EMBL/GenBank/DDBJ whole genome shotgun (WGS) entry which is preliminary data.</text>
</comment>
<dbReference type="RefSeq" id="WP_377305027.1">
    <property type="nucleotide sequence ID" value="NZ_CP180191.1"/>
</dbReference>
<proteinExistence type="predicted"/>
<dbReference type="EMBL" id="JBHRTI010000007">
    <property type="protein sequence ID" value="MFC3148784.1"/>
    <property type="molecule type" value="Genomic_DNA"/>
</dbReference>
<dbReference type="Proteomes" id="UP001595556">
    <property type="component" value="Unassembled WGS sequence"/>
</dbReference>
<sequence>MTDREQPAGSKLTRILLMLIGATVALMVIQNVELLINGVRYFTESGVKLVFSVIKVPFVGAAGLLELALEVLLFGLVMLILFAPVWVVMLVMRRRKRLHARADLPKETQ</sequence>
<reference evidence="3" key="1">
    <citation type="journal article" date="2019" name="Int. J. Syst. Evol. Microbiol.">
        <title>The Global Catalogue of Microorganisms (GCM) 10K type strain sequencing project: providing services to taxonomists for standard genome sequencing and annotation.</title>
        <authorList>
            <consortium name="The Broad Institute Genomics Platform"/>
            <consortium name="The Broad Institute Genome Sequencing Center for Infectious Disease"/>
            <person name="Wu L."/>
            <person name="Ma J."/>
        </authorList>
    </citation>
    <scope>NUCLEOTIDE SEQUENCE [LARGE SCALE GENOMIC DNA]</scope>
    <source>
        <strain evidence="3">KCTC 52168</strain>
    </source>
</reference>
<evidence type="ECO:0000256" key="1">
    <source>
        <dbReference type="SAM" id="Phobius"/>
    </source>
</evidence>
<keyword evidence="1" id="KW-0812">Transmembrane</keyword>
<feature type="transmembrane region" description="Helical" evidence="1">
    <location>
        <begin position="12"/>
        <end position="34"/>
    </location>
</feature>
<keyword evidence="1" id="KW-1133">Transmembrane helix</keyword>